<dbReference type="OrthoDB" id="2570341at2"/>
<evidence type="ECO:0000313" key="7">
    <source>
        <dbReference type="Proteomes" id="UP000272464"/>
    </source>
</evidence>
<protein>
    <submittedName>
        <fullName evidence="6">TetR/AcrR family transcriptional regulator</fullName>
    </submittedName>
</protein>
<dbReference type="InterPro" id="IPR004111">
    <property type="entry name" value="Repressor_TetR_C"/>
</dbReference>
<evidence type="ECO:0000256" key="4">
    <source>
        <dbReference type="PROSITE-ProRule" id="PRU00335"/>
    </source>
</evidence>
<reference evidence="6 7" key="1">
    <citation type="submission" date="2018-12" db="EMBL/GenBank/DDBJ databases">
        <authorList>
            <person name="Sun L."/>
            <person name="Chen Z."/>
        </authorList>
    </citation>
    <scope>NUCLEOTIDE SEQUENCE [LARGE SCALE GENOMIC DNA]</scope>
    <source>
        <strain evidence="6 7">3-5-3</strain>
    </source>
</reference>
<dbReference type="RefSeq" id="WP_127198710.1">
    <property type="nucleotide sequence ID" value="NZ_RZNX01000002.1"/>
</dbReference>
<dbReference type="InterPro" id="IPR036271">
    <property type="entry name" value="Tet_transcr_reg_TetR-rel_C_sf"/>
</dbReference>
<dbReference type="PANTHER" id="PTHR30055">
    <property type="entry name" value="HTH-TYPE TRANSCRIPTIONAL REGULATOR RUTR"/>
    <property type="match status" value="1"/>
</dbReference>
<dbReference type="Pfam" id="PF00440">
    <property type="entry name" value="TetR_N"/>
    <property type="match status" value="1"/>
</dbReference>
<feature type="DNA-binding region" description="H-T-H motif" evidence="4">
    <location>
        <begin position="61"/>
        <end position="80"/>
    </location>
</feature>
<keyword evidence="1" id="KW-0805">Transcription regulation</keyword>
<dbReference type="Gene3D" id="1.10.357.10">
    <property type="entry name" value="Tetracycline Repressor, domain 2"/>
    <property type="match status" value="1"/>
</dbReference>
<dbReference type="Pfam" id="PF02909">
    <property type="entry name" value="TetR_C_1"/>
    <property type="match status" value="1"/>
</dbReference>
<dbReference type="InterPro" id="IPR009057">
    <property type="entry name" value="Homeodomain-like_sf"/>
</dbReference>
<evidence type="ECO:0000256" key="2">
    <source>
        <dbReference type="ARBA" id="ARBA00023125"/>
    </source>
</evidence>
<evidence type="ECO:0000256" key="3">
    <source>
        <dbReference type="ARBA" id="ARBA00023163"/>
    </source>
</evidence>
<keyword evidence="2 4" id="KW-0238">DNA-binding</keyword>
<dbReference type="AlphaFoldDB" id="A0A3S1BUC4"/>
<dbReference type="GO" id="GO:0000976">
    <property type="term" value="F:transcription cis-regulatory region binding"/>
    <property type="evidence" value="ECO:0007669"/>
    <property type="project" value="TreeGrafter"/>
</dbReference>
<dbReference type="SUPFAM" id="SSF48498">
    <property type="entry name" value="Tetracyclin repressor-like, C-terminal domain"/>
    <property type="match status" value="1"/>
</dbReference>
<evidence type="ECO:0000256" key="1">
    <source>
        <dbReference type="ARBA" id="ARBA00023015"/>
    </source>
</evidence>
<keyword evidence="3" id="KW-0804">Transcription</keyword>
<dbReference type="InterPro" id="IPR050109">
    <property type="entry name" value="HTH-type_TetR-like_transc_reg"/>
</dbReference>
<gene>
    <name evidence="6" type="ORF">EJP77_08115</name>
</gene>
<sequence>MANKDITPEEAELGKLLPAGAALSWGLVKPPQRGPKREMSIDQIVAKAIDIADKHGLEAVSMSRVASEFGFTAMSLYRYIPSKEDLLLLMQDAACDIPVPPERPPHEWRESLRDYVMGTIHIFSKHPWFGDIPISSIPMGPNNLRIVDWALRPLRDLPLNDYEKMSIVLLLSGYARSSGMLQRDINRAVQAGSSVEAFSGLHYSAALKALIKPEQYPNLHPVIMSGAYTGENESESGVGDDVEFGLQRILDGIEQYLDRIQTGRTGK</sequence>
<dbReference type="PROSITE" id="PS50977">
    <property type="entry name" value="HTH_TETR_2"/>
    <property type="match status" value="1"/>
</dbReference>
<dbReference type="PANTHER" id="PTHR30055:SF151">
    <property type="entry name" value="TRANSCRIPTIONAL REGULATORY PROTEIN"/>
    <property type="match status" value="1"/>
</dbReference>
<accession>A0A3S1BUC4</accession>
<evidence type="ECO:0000313" key="6">
    <source>
        <dbReference type="EMBL" id="RUT33596.1"/>
    </source>
</evidence>
<dbReference type="GO" id="GO:0045892">
    <property type="term" value="P:negative regulation of DNA-templated transcription"/>
    <property type="evidence" value="ECO:0007669"/>
    <property type="project" value="InterPro"/>
</dbReference>
<dbReference type="SUPFAM" id="SSF46689">
    <property type="entry name" value="Homeodomain-like"/>
    <property type="match status" value="1"/>
</dbReference>
<evidence type="ECO:0000259" key="5">
    <source>
        <dbReference type="PROSITE" id="PS50977"/>
    </source>
</evidence>
<dbReference type="Proteomes" id="UP000272464">
    <property type="component" value="Unassembled WGS sequence"/>
</dbReference>
<dbReference type="Gene3D" id="1.10.10.60">
    <property type="entry name" value="Homeodomain-like"/>
    <property type="match status" value="1"/>
</dbReference>
<dbReference type="EMBL" id="RZNX01000002">
    <property type="protein sequence ID" value="RUT33596.1"/>
    <property type="molecule type" value="Genomic_DNA"/>
</dbReference>
<keyword evidence="7" id="KW-1185">Reference proteome</keyword>
<name>A0A3S1BUC4_9BACL</name>
<dbReference type="InterPro" id="IPR001647">
    <property type="entry name" value="HTH_TetR"/>
</dbReference>
<dbReference type="GO" id="GO:0003700">
    <property type="term" value="F:DNA-binding transcription factor activity"/>
    <property type="evidence" value="ECO:0007669"/>
    <property type="project" value="TreeGrafter"/>
</dbReference>
<comment type="caution">
    <text evidence="6">The sequence shown here is derived from an EMBL/GenBank/DDBJ whole genome shotgun (WGS) entry which is preliminary data.</text>
</comment>
<proteinExistence type="predicted"/>
<organism evidence="6 7">
    <name type="scientific">Paenibacillus zeisoli</name>
    <dbReference type="NCBI Taxonomy" id="2496267"/>
    <lineage>
        <taxon>Bacteria</taxon>
        <taxon>Bacillati</taxon>
        <taxon>Bacillota</taxon>
        <taxon>Bacilli</taxon>
        <taxon>Bacillales</taxon>
        <taxon>Paenibacillaceae</taxon>
        <taxon>Paenibacillus</taxon>
    </lineage>
</organism>
<feature type="domain" description="HTH tetR-type" evidence="5">
    <location>
        <begin position="38"/>
        <end position="98"/>
    </location>
</feature>